<evidence type="ECO:0000256" key="1">
    <source>
        <dbReference type="SAM" id="Coils"/>
    </source>
</evidence>
<gene>
    <name evidence="3" type="ORF">JOC48_000926</name>
</gene>
<evidence type="ECO:0000313" key="3">
    <source>
        <dbReference type="EMBL" id="MBM7570448.1"/>
    </source>
</evidence>
<reference evidence="3 4" key="1">
    <citation type="submission" date="2021-01" db="EMBL/GenBank/DDBJ databases">
        <title>Genomic Encyclopedia of Type Strains, Phase IV (KMG-IV): sequencing the most valuable type-strain genomes for metagenomic binning, comparative biology and taxonomic classification.</title>
        <authorList>
            <person name="Goeker M."/>
        </authorList>
    </citation>
    <scope>NUCLEOTIDE SEQUENCE [LARGE SCALE GENOMIC DNA]</scope>
    <source>
        <strain evidence="3 4">DSM 23711</strain>
    </source>
</reference>
<dbReference type="EMBL" id="JAFBDR010000003">
    <property type="protein sequence ID" value="MBM7570448.1"/>
    <property type="molecule type" value="Genomic_DNA"/>
</dbReference>
<feature type="region of interest" description="Disordered" evidence="2">
    <location>
        <begin position="227"/>
        <end position="249"/>
    </location>
</feature>
<dbReference type="Gene3D" id="1.10.287.1490">
    <property type="match status" value="1"/>
</dbReference>
<name>A0ABS2MX20_9BACI</name>
<feature type="region of interest" description="Disordered" evidence="2">
    <location>
        <begin position="22"/>
        <end position="47"/>
    </location>
</feature>
<feature type="compositionally biased region" description="Acidic residues" evidence="2">
    <location>
        <begin position="27"/>
        <end position="39"/>
    </location>
</feature>
<dbReference type="RefSeq" id="WP_204497858.1">
    <property type="nucleotide sequence ID" value="NZ_JAFBDR010000003.1"/>
</dbReference>
<keyword evidence="1" id="KW-0175">Coiled coil</keyword>
<comment type="caution">
    <text evidence="3">The sequence shown here is derived from an EMBL/GenBank/DDBJ whole genome shotgun (WGS) entry which is preliminary data.</text>
</comment>
<proteinExistence type="predicted"/>
<feature type="coiled-coil region" evidence="1">
    <location>
        <begin position="98"/>
        <end position="217"/>
    </location>
</feature>
<organism evidence="3 4">
    <name type="scientific">Aquibacillus albus</name>
    <dbReference type="NCBI Taxonomy" id="1168171"/>
    <lineage>
        <taxon>Bacteria</taxon>
        <taxon>Bacillati</taxon>
        <taxon>Bacillota</taxon>
        <taxon>Bacilli</taxon>
        <taxon>Bacillales</taxon>
        <taxon>Bacillaceae</taxon>
        <taxon>Aquibacillus</taxon>
    </lineage>
</organism>
<dbReference type="Proteomes" id="UP001296943">
    <property type="component" value="Unassembled WGS sequence"/>
</dbReference>
<sequence length="249" mass="29669">MSKNNGNSKLINWFKKTESESDRVIEEYEEQTEKEEKDDDTAIHLPNSHETTNFDALLQDRVSMDLMNSVEQILHNRQLIISKNTDLEEQVDHNMNYISNLKAETEQRDRKISNLERTIRDFENRLMNKQLNYDQLLEDYEDYQSNAKSQIESLKREISKEQDKYSKIQQQFHTYQEDSLQLKRDLEEKIRTLEVDNETLEQRFDATLKEKNKLLQLINDFTSRMTDTSYEQPAKTQSDAKVVPNMEES</sequence>
<keyword evidence="4" id="KW-1185">Reference proteome</keyword>
<evidence type="ECO:0000256" key="2">
    <source>
        <dbReference type="SAM" id="MobiDB-lite"/>
    </source>
</evidence>
<feature type="compositionally biased region" description="Polar residues" evidence="2">
    <location>
        <begin position="227"/>
        <end position="239"/>
    </location>
</feature>
<evidence type="ECO:0000313" key="4">
    <source>
        <dbReference type="Proteomes" id="UP001296943"/>
    </source>
</evidence>
<accession>A0ABS2MX20</accession>
<protein>
    <submittedName>
        <fullName evidence="3">Chromosome segregation ATPase</fullName>
    </submittedName>
</protein>